<reference evidence="1" key="1">
    <citation type="journal article" date="2019" name="bioRxiv">
        <title>The Genome of the Zebra Mussel, Dreissena polymorpha: A Resource for Invasive Species Research.</title>
        <authorList>
            <person name="McCartney M.A."/>
            <person name="Auch B."/>
            <person name="Kono T."/>
            <person name="Mallez S."/>
            <person name="Zhang Y."/>
            <person name="Obille A."/>
            <person name="Becker A."/>
            <person name="Abrahante J.E."/>
            <person name="Garbe J."/>
            <person name="Badalamenti J.P."/>
            <person name="Herman A."/>
            <person name="Mangelson H."/>
            <person name="Liachko I."/>
            <person name="Sullivan S."/>
            <person name="Sone E.D."/>
            <person name="Koren S."/>
            <person name="Silverstein K.A.T."/>
            <person name="Beckman K.B."/>
            <person name="Gohl D.M."/>
        </authorList>
    </citation>
    <scope>NUCLEOTIDE SEQUENCE</scope>
    <source>
        <strain evidence="1">Duluth1</strain>
        <tissue evidence="1">Whole animal</tissue>
    </source>
</reference>
<evidence type="ECO:0000313" key="2">
    <source>
        <dbReference type="Proteomes" id="UP000828390"/>
    </source>
</evidence>
<dbReference type="AlphaFoldDB" id="A0A9D3YID2"/>
<gene>
    <name evidence="1" type="ORF">DPMN_074310</name>
</gene>
<proteinExistence type="predicted"/>
<name>A0A9D3YID2_DREPO</name>
<evidence type="ECO:0000313" key="1">
    <source>
        <dbReference type="EMBL" id="KAH3699354.1"/>
    </source>
</evidence>
<comment type="caution">
    <text evidence="1">The sequence shown here is derived from an EMBL/GenBank/DDBJ whole genome shotgun (WGS) entry which is preliminary data.</text>
</comment>
<dbReference type="EMBL" id="JAIWYP010000015">
    <property type="protein sequence ID" value="KAH3699354.1"/>
    <property type="molecule type" value="Genomic_DNA"/>
</dbReference>
<sequence>MQTTRKAKMSKVAELNWKPDCNVPSLVNDIKTQLKDINHKLANVAPTVDRSIEKINTNIKQLLEKDATRMTETMKDLLSGIKDEIVKELLKHIEVLESRIFERKTVKNDQFQGSSANSVGGAGGQDGRTHITTISPLCLQKTWG</sequence>
<keyword evidence="2" id="KW-1185">Reference proteome</keyword>
<accession>A0A9D3YID2</accession>
<reference evidence="1" key="2">
    <citation type="submission" date="2020-11" db="EMBL/GenBank/DDBJ databases">
        <authorList>
            <person name="McCartney M.A."/>
            <person name="Auch B."/>
            <person name="Kono T."/>
            <person name="Mallez S."/>
            <person name="Becker A."/>
            <person name="Gohl D.M."/>
            <person name="Silverstein K.A.T."/>
            <person name="Koren S."/>
            <person name="Bechman K.B."/>
            <person name="Herman A."/>
            <person name="Abrahante J.E."/>
            <person name="Garbe J."/>
        </authorList>
    </citation>
    <scope>NUCLEOTIDE SEQUENCE</scope>
    <source>
        <strain evidence="1">Duluth1</strain>
        <tissue evidence="1">Whole animal</tissue>
    </source>
</reference>
<protein>
    <submittedName>
        <fullName evidence="1">Uncharacterized protein</fullName>
    </submittedName>
</protein>
<organism evidence="1 2">
    <name type="scientific">Dreissena polymorpha</name>
    <name type="common">Zebra mussel</name>
    <name type="synonym">Mytilus polymorpha</name>
    <dbReference type="NCBI Taxonomy" id="45954"/>
    <lineage>
        <taxon>Eukaryota</taxon>
        <taxon>Metazoa</taxon>
        <taxon>Spiralia</taxon>
        <taxon>Lophotrochozoa</taxon>
        <taxon>Mollusca</taxon>
        <taxon>Bivalvia</taxon>
        <taxon>Autobranchia</taxon>
        <taxon>Heteroconchia</taxon>
        <taxon>Euheterodonta</taxon>
        <taxon>Imparidentia</taxon>
        <taxon>Neoheterodontei</taxon>
        <taxon>Myida</taxon>
        <taxon>Dreissenoidea</taxon>
        <taxon>Dreissenidae</taxon>
        <taxon>Dreissena</taxon>
    </lineage>
</organism>
<dbReference type="Proteomes" id="UP000828390">
    <property type="component" value="Unassembled WGS sequence"/>
</dbReference>